<accession>A0A6J6SWT6</accession>
<evidence type="ECO:0000313" key="1">
    <source>
        <dbReference type="EMBL" id="CAB4739270.1"/>
    </source>
</evidence>
<name>A0A6J6SWT6_9ZZZZ</name>
<dbReference type="AlphaFoldDB" id="A0A6J6SWT6"/>
<reference evidence="1" key="1">
    <citation type="submission" date="2020-05" db="EMBL/GenBank/DDBJ databases">
        <authorList>
            <person name="Chiriac C."/>
            <person name="Salcher M."/>
            <person name="Ghai R."/>
            <person name="Kavagutti S V."/>
        </authorList>
    </citation>
    <scope>NUCLEOTIDE SEQUENCE</scope>
</reference>
<sequence length="193" mass="21846">MGLFSKPAPLDPRFTLPSVKRMDCTQLNFPCKSEMAMSNFKWLEKQMSSGTYQEPMILVNRIMETADFWNQIDVINLDDATNALVQYVMGLESLKLKEDDFAELYMAANFGLLAGLFESSSKTTSKDECHPDIWNAMSRLSSMRREERGGQEISEKDSAFLFICQKTGEAGHVMGKLGGLTMGEVFKRWNAVR</sequence>
<dbReference type="EMBL" id="CAEZZB010000008">
    <property type="protein sequence ID" value="CAB4739270.1"/>
    <property type="molecule type" value="Genomic_DNA"/>
</dbReference>
<organism evidence="1">
    <name type="scientific">freshwater metagenome</name>
    <dbReference type="NCBI Taxonomy" id="449393"/>
    <lineage>
        <taxon>unclassified sequences</taxon>
        <taxon>metagenomes</taxon>
        <taxon>ecological metagenomes</taxon>
    </lineage>
</organism>
<gene>
    <name evidence="1" type="ORF">UFOPK2816_00172</name>
</gene>
<protein>
    <submittedName>
        <fullName evidence="1">Unannotated protein</fullName>
    </submittedName>
</protein>
<proteinExistence type="predicted"/>